<keyword evidence="8" id="KW-1185">Reference proteome</keyword>
<dbReference type="EMBL" id="JAUUDS010000001">
    <property type="protein sequence ID" value="MDP1026697.1"/>
    <property type="molecule type" value="Genomic_DNA"/>
</dbReference>
<feature type="transmembrane region" description="Helical" evidence="6">
    <location>
        <begin position="7"/>
        <end position="29"/>
    </location>
</feature>
<evidence type="ECO:0000313" key="8">
    <source>
        <dbReference type="Proteomes" id="UP001230685"/>
    </source>
</evidence>
<feature type="transmembrane region" description="Helical" evidence="6">
    <location>
        <begin position="384"/>
        <end position="403"/>
    </location>
</feature>
<keyword evidence="3 6" id="KW-0812">Transmembrane</keyword>
<evidence type="ECO:0000313" key="7">
    <source>
        <dbReference type="EMBL" id="MDP1026697.1"/>
    </source>
</evidence>
<keyword evidence="4 6" id="KW-1133">Transmembrane helix</keyword>
<sequence>MIQFANIGLRGATLGLRFGLSFWVVKMLGYEAAGIYGLALGAIGMVPAILGWGLNYFVMREVVGLPVDTAMLRIRDRLLVTLATMTVATLVTVAAAPLVGLPLTPLTLSIIALIWLEALTIDIHLPMLGLEMALQANILLFVRTALWIVPLVVCAIWLEAARSLEAVFFAWIGGHLLWLGLLAYFVRRWPLGRLMDAPVDREWVGRRLRGAWFIYLSDIGLVGLIYLDRYIVGSMLGLAATGVYTFYWSLANALQTLIQTAIVQTALPTLVRHARAPGSAGWGEQVRREMLRVLGVASILAAGIYVIGIVAVDRLKMTELVRNHGILLLLLAAAVVRAGSDLLNLAIASRERDGHYAVVNLAGVIVSVAATATGILAFGLQGAALASLATALILFAARIALLGHALSPLARARAGDLSEGRR</sequence>
<reference evidence="7 8" key="1">
    <citation type="submission" date="2023-07" db="EMBL/GenBank/DDBJ databases">
        <authorList>
            <person name="Kim M.K."/>
        </authorList>
    </citation>
    <scope>NUCLEOTIDE SEQUENCE [LARGE SCALE GENOMIC DNA]</scope>
    <source>
        <strain evidence="7 8">KR1UV-12</strain>
    </source>
</reference>
<feature type="transmembrane region" description="Helical" evidence="6">
    <location>
        <begin position="324"/>
        <end position="345"/>
    </location>
</feature>
<evidence type="ECO:0000256" key="6">
    <source>
        <dbReference type="SAM" id="Phobius"/>
    </source>
</evidence>
<evidence type="ECO:0000256" key="1">
    <source>
        <dbReference type="ARBA" id="ARBA00004651"/>
    </source>
</evidence>
<feature type="transmembrane region" description="Helical" evidence="6">
    <location>
        <begin position="35"/>
        <end position="58"/>
    </location>
</feature>
<evidence type="ECO:0000256" key="2">
    <source>
        <dbReference type="ARBA" id="ARBA00022475"/>
    </source>
</evidence>
<gene>
    <name evidence="7" type="ORF">Q5H91_05705</name>
</gene>
<keyword evidence="2" id="KW-1003">Cell membrane</keyword>
<feature type="transmembrane region" description="Helical" evidence="6">
    <location>
        <begin position="106"/>
        <end position="128"/>
    </location>
</feature>
<dbReference type="PANTHER" id="PTHR30250">
    <property type="entry name" value="PST FAMILY PREDICTED COLANIC ACID TRANSPORTER"/>
    <property type="match status" value="1"/>
</dbReference>
<feature type="transmembrane region" description="Helical" evidence="6">
    <location>
        <begin position="140"/>
        <end position="160"/>
    </location>
</feature>
<evidence type="ECO:0000256" key="4">
    <source>
        <dbReference type="ARBA" id="ARBA00022989"/>
    </source>
</evidence>
<feature type="transmembrane region" description="Helical" evidence="6">
    <location>
        <begin position="78"/>
        <end position="100"/>
    </location>
</feature>
<organism evidence="7 8">
    <name type="scientific">Sphingomonas aurea</name>
    <dbReference type="NCBI Taxonomy" id="3063994"/>
    <lineage>
        <taxon>Bacteria</taxon>
        <taxon>Pseudomonadati</taxon>
        <taxon>Pseudomonadota</taxon>
        <taxon>Alphaproteobacteria</taxon>
        <taxon>Sphingomonadales</taxon>
        <taxon>Sphingomonadaceae</taxon>
        <taxon>Sphingomonas</taxon>
    </lineage>
</organism>
<dbReference type="PANTHER" id="PTHR30250:SF11">
    <property type="entry name" value="O-ANTIGEN TRANSPORTER-RELATED"/>
    <property type="match status" value="1"/>
</dbReference>
<evidence type="ECO:0000256" key="3">
    <source>
        <dbReference type="ARBA" id="ARBA00022692"/>
    </source>
</evidence>
<evidence type="ECO:0000256" key="5">
    <source>
        <dbReference type="ARBA" id="ARBA00023136"/>
    </source>
</evidence>
<dbReference type="InterPro" id="IPR002797">
    <property type="entry name" value="Polysacc_synth"/>
</dbReference>
<feature type="transmembrane region" description="Helical" evidence="6">
    <location>
        <begin position="166"/>
        <end position="186"/>
    </location>
</feature>
<feature type="transmembrane region" description="Helical" evidence="6">
    <location>
        <begin position="357"/>
        <end position="378"/>
    </location>
</feature>
<dbReference type="InterPro" id="IPR050833">
    <property type="entry name" value="Poly_Biosynth_Transport"/>
</dbReference>
<name>A0ABT9EIB1_9SPHN</name>
<dbReference type="Proteomes" id="UP001230685">
    <property type="component" value="Unassembled WGS sequence"/>
</dbReference>
<keyword evidence="5 6" id="KW-0472">Membrane</keyword>
<feature type="transmembrane region" description="Helical" evidence="6">
    <location>
        <begin position="291"/>
        <end position="312"/>
    </location>
</feature>
<comment type="subcellular location">
    <subcellularLocation>
        <location evidence="1">Cell membrane</location>
        <topology evidence="1">Multi-pass membrane protein</topology>
    </subcellularLocation>
</comment>
<proteinExistence type="predicted"/>
<accession>A0ABT9EIB1</accession>
<dbReference type="Pfam" id="PF01943">
    <property type="entry name" value="Polysacc_synt"/>
    <property type="match status" value="1"/>
</dbReference>
<comment type="caution">
    <text evidence="7">The sequence shown here is derived from an EMBL/GenBank/DDBJ whole genome shotgun (WGS) entry which is preliminary data.</text>
</comment>
<dbReference type="RefSeq" id="WP_305172245.1">
    <property type="nucleotide sequence ID" value="NZ_JAUUDS010000001.1"/>
</dbReference>
<feature type="transmembrane region" description="Helical" evidence="6">
    <location>
        <begin position="207"/>
        <end position="227"/>
    </location>
</feature>
<protein>
    <submittedName>
        <fullName evidence="7">Oligosaccharide flippase family protein</fullName>
    </submittedName>
</protein>